<keyword evidence="2" id="KW-1185">Reference proteome</keyword>
<sequence>MQDDRETRKLNAIVGAAIKALAESGAADEFVGAFAASHRAKVAGILGANEPVSDSQDLLAIVTQAVGMALEQAGVGKRKETTTKRVNVEIAGRRTSLTLSRNSLDKLSLAKGTKQQAKAVIQDLANTAPMDVENRSAWVEERLHGYLTLMDRDGPSLAHH</sequence>
<organism evidence="1 2">
    <name type="scientific">Polaromonas aquatica</name>
    <dbReference type="NCBI Taxonomy" id="332657"/>
    <lineage>
        <taxon>Bacteria</taxon>
        <taxon>Pseudomonadati</taxon>
        <taxon>Pseudomonadota</taxon>
        <taxon>Betaproteobacteria</taxon>
        <taxon>Burkholderiales</taxon>
        <taxon>Comamonadaceae</taxon>
        <taxon>Polaromonas</taxon>
    </lineage>
</organism>
<gene>
    <name evidence="1" type="ORF">ACFQND_07395</name>
</gene>
<comment type="caution">
    <text evidence="1">The sequence shown here is derived from an EMBL/GenBank/DDBJ whole genome shotgun (WGS) entry which is preliminary data.</text>
</comment>
<evidence type="ECO:0000313" key="2">
    <source>
        <dbReference type="Proteomes" id="UP001596270"/>
    </source>
</evidence>
<accession>A0ABW1TVU7</accession>
<reference evidence="2" key="1">
    <citation type="journal article" date="2019" name="Int. J. Syst. Evol. Microbiol.">
        <title>The Global Catalogue of Microorganisms (GCM) 10K type strain sequencing project: providing services to taxonomists for standard genome sequencing and annotation.</title>
        <authorList>
            <consortium name="The Broad Institute Genomics Platform"/>
            <consortium name="The Broad Institute Genome Sequencing Center for Infectious Disease"/>
            <person name="Wu L."/>
            <person name="Ma J."/>
        </authorList>
    </citation>
    <scope>NUCLEOTIDE SEQUENCE [LARGE SCALE GENOMIC DNA]</scope>
    <source>
        <strain evidence="2">CCUG 39402</strain>
    </source>
</reference>
<proteinExistence type="predicted"/>
<protein>
    <submittedName>
        <fullName evidence="1">Uncharacterized protein</fullName>
    </submittedName>
</protein>
<name>A0ABW1TVU7_9BURK</name>
<dbReference type="EMBL" id="JBHSRS010000016">
    <property type="protein sequence ID" value="MFC6281053.1"/>
    <property type="molecule type" value="Genomic_DNA"/>
</dbReference>
<dbReference type="Proteomes" id="UP001596270">
    <property type="component" value="Unassembled WGS sequence"/>
</dbReference>
<dbReference type="RefSeq" id="WP_371438923.1">
    <property type="nucleotide sequence ID" value="NZ_JBHSRS010000016.1"/>
</dbReference>
<evidence type="ECO:0000313" key="1">
    <source>
        <dbReference type="EMBL" id="MFC6281053.1"/>
    </source>
</evidence>